<name>A0A6N4DX70_9GAMM</name>
<comment type="subunit">
    <text evidence="12">Component of the periplasmic nitrate reductase NapAB complex composed of NapA and NapB.</text>
</comment>
<keyword evidence="5 13" id="KW-0349">Heme</keyword>
<dbReference type="PANTHER" id="PTHR38604">
    <property type="entry name" value="PERIPLASMIC NITRATE REDUCTASE, ELECTRON TRANSFER SUBUNIT"/>
    <property type="match status" value="1"/>
</dbReference>
<feature type="binding site" description="axial binding residue" evidence="14">
    <location>
        <position position="84"/>
    </location>
    <ligand>
        <name>heme c</name>
        <dbReference type="ChEBI" id="CHEBI:61717"/>
        <label>1</label>
    </ligand>
    <ligandPart>
        <name>Fe</name>
        <dbReference type="ChEBI" id="CHEBI:18248"/>
    </ligandPart>
</feature>
<dbReference type="SUPFAM" id="SSF48695">
    <property type="entry name" value="Multiheme cytochromes"/>
    <property type="match status" value="1"/>
</dbReference>
<comment type="subcellular location">
    <subcellularLocation>
        <location evidence="1 12">Periplasm</location>
    </subcellularLocation>
</comment>
<evidence type="ECO:0000256" key="3">
    <source>
        <dbReference type="ARBA" id="ARBA00013773"/>
    </source>
</evidence>
<evidence type="ECO:0000256" key="2">
    <source>
        <dbReference type="ARBA" id="ARBA00007368"/>
    </source>
</evidence>
<comment type="PTM">
    <text evidence="13">Binds 2 heme C groups per subunit.</text>
</comment>
<keyword evidence="9 12" id="KW-0249">Electron transport</keyword>
<dbReference type="Gene3D" id="1.10.1130.10">
    <property type="entry name" value="Flavocytochrome C3, Chain A"/>
    <property type="match status" value="1"/>
</dbReference>
<dbReference type="GO" id="GO:0009061">
    <property type="term" value="P:anaerobic respiration"/>
    <property type="evidence" value="ECO:0007669"/>
    <property type="project" value="InterPro"/>
</dbReference>
<gene>
    <name evidence="16" type="ORF">C3L24_08040</name>
</gene>
<feature type="binding site" description="axial binding residue" evidence="14">
    <location>
        <position position="66"/>
    </location>
    <ligand>
        <name>heme c</name>
        <dbReference type="ChEBI" id="CHEBI:61717"/>
        <label>1</label>
    </ligand>
    <ligandPart>
        <name>Fe</name>
        <dbReference type="ChEBI" id="CHEBI:18248"/>
    </ligandPart>
</feature>
<feature type="binding site" description="axial binding residue" evidence="14">
    <location>
        <position position="124"/>
    </location>
    <ligand>
        <name>heme c</name>
        <dbReference type="ChEBI" id="CHEBI:61717"/>
        <label>2</label>
    </ligand>
    <ligandPart>
        <name>Fe</name>
        <dbReference type="ChEBI" id="CHEBI:18248"/>
    </ligandPart>
</feature>
<sequence length="142" mass="15832">MKKSTLTLMVALVALLCSGTAFSGVEFLRGGQEIQDPSKAPDKRKQEIVKGSFDRSYKIQPPMIPHTIEKEEISLRVNTCMKCHSEKTYKEKKAPKAGDSHYVTRDGKVLETVSSRRYFCNQCHALQLDAAPLVENVFAGAK</sequence>
<accession>A0A6N4DX70</accession>
<dbReference type="InterPro" id="IPR005591">
    <property type="entry name" value="NapB"/>
</dbReference>
<evidence type="ECO:0000256" key="10">
    <source>
        <dbReference type="ARBA" id="ARBA00023004"/>
    </source>
</evidence>
<comment type="similarity">
    <text evidence="2 12">Belongs to the NapB family.</text>
</comment>
<protein>
    <recommendedName>
        <fullName evidence="3 12">Periplasmic nitrate reductase, electron transfer subunit</fullName>
    </recommendedName>
    <alternativeName>
        <fullName evidence="11 12">Diheme cytochrome c NapB</fullName>
    </alternativeName>
</protein>
<feature type="chain" id="PRO_5026785836" description="Periplasmic nitrate reductase, electron transfer subunit" evidence="15">
    <location>
        <begin position="24"/>
        <end position="142"/>
    </location>
</feature>
<feature type="binding site" description="covalent" evidence="13">
    <location>
        <position position="83"/>
    </location>
    <ligand>
        <name>heme c</name>
        <dbReference type="ChEBI" id="CHEBI:61717"/>
        <label>1</label>
    </ligand>
</feature>
<evidence type="ECO:0000256" key="1">
    <source>
        <dbReference type="ARBA" id="ARBA00004418"/>
    </source>
</evidence>
<dbReference type="InterPro" id="IPR036280">
    <property type="entry name" value="Multihaem_cyt_sf"/>
</dbReference>
<reference evidence="16 17" key="1">
    <citation type="submission" date="2018-01" db="EMBL/GenBank/DDBJ databases">
        <title>Novel co-symbiosis in the lucinid bivalve Phacoides pectinatus.</title>
        <authorList>
            <person name="Lim S.J."/>
            <person name="Davis B.G."/>
            <person name="Gill D.E."/>
            <person name="Engel A.S."/>
            <person name="Anderson L.C."/>
            <person name="Campbell B.J."/>
        </authorList>
    </citation>
    <scope>NUCLEOTIDE SEQUENCE [LARGE SCALE GENOMIC DNA]</scope>
    <source>
        <strain evidence="16">N3_P5</strain>
    </source>
</reference>
<evidence type="ECO:0000256" key="5">
    <source>
        <dbReference type="ARBA" id="ARBA00022617"/>
    </source>
</evidence>
<dbReference type="Pfam" id="PF03892">
    <property type="entry name" value="NapB"/>
    <property type="match status" value="1"/>
</dbReference>
<evidence type="ECO:0000256" key="6">
    <source>
        <dbReference type="ARBA" id="ARBA00022723"/>
    </source>
</evidence>
<evidence type="ECO:0000256" key="13">
    <source>
        <dbReference type="PIRSR" id="PIRSR006105-1"/>
    </source>
</evidence>
<feature type="binding site" description="covalent" evidence="13">
    <location>
        <position position="80"/>
    </location>
    <ligand>
        <name>heme c</name>
        <dbReference type="ChEBI" id="CHEBI:61717"/>
        <label>1</label>
    </ligand>
</feature>
<dbReference type="GO" id="GO:0042597">
    <property type="term" value="C:periplasmic space"/>
    <property type="evidence" value="ECO:0007669"/>
    <property type="project" value="UniProtKB-SubCell"/>
</dbReference>
<dbReference type="EMBL" id="PQCO01000202">
    <property type="protein sequence ID" value="PUE01386.1"/>
    <property type="molecule type" value="Genomic_DNA"/>
</dbReference>
<dbReference type="AlphaFoldDB" id="A0A6N4DX70"/>
<comment type="caution">
    <text evidence="16">The sequence shown here is derived from an EMBL/GenBank/DDBJ whole genome shotgun (WGS) entry which is preliminary data.</text>
</comment>
<evidence type="ECO:0000256" key="4">
    <source>
        <dbReference type="ARBA" id="ARBA00022448"/>
    </source>
</evidence>
<dbReference type="PANTHER" id="PTHR38604:SF1">
    <property type="entry name" value="PERIPLASMIC NITRATE REDUCTASE, ELECTRON TRANSFER SUBUNIT"/>
    <property type="match status" value="1"/>
</dbReference>
<organism evidence="16 17">
    <name type="scientific">Candidatus Sedimenticola endophacoides</name>
    <dbReference type="NCBI Taxonomy" id="2548426"/>
    <lineage>
        <taxon>Bacteria</taxon>
        <taxon>Pseudomonadati</taxon>
        <taxon>Pseudomonadota</taxon>
        <taxon>Gammaproteobacteria</taxon>
        <taxon>Chromatiales</taxon>
        <taxon>Sedimenticolaceae</taxon>
        <taxon>Sedimenticola</taxon>
    </lineage>
</organism>
<evidence type="ECO:0000256" key="14">
    <source>
        <dbReference type="PIRSR" id="PIRSR006105-2"/>
    </source>
</evidence>
<dbReference type="GO" id="GO:0046872">
    <property type="term" value="F:metal ion binding"/>
    <property type="evidence" value="ECO:0007669"/>
    <property type="project" value="UniProtKB-KW"/>
</dbReference>
<keyword evidence="8 12" id="KW-0574">Periplasm</keyword>
<evidence type="ECO:0000313" key="17">
    <source>
        <dbReference type="Proteomes" id="UP000250928"/>
    </source>
</evidence>
<keyword evidence="4 12" id="KW-0813">Transport</keyword>
<comment type="function">
    <text evidence="12">Electron transfer subunit of the periplasmic nitrate reductase complex NapAB.</text>
</comment>
<keyword evidence="6 14" id="KW-0479">Metal-binding</keyword>
<evidence type="ECO:0000256" key="9">
    <source>
        <dbReference type="ARBA" id="ARBA00022982"/>
    </source>
</evidence>
<keyword evidence="10 14" id="KW-0408">Iron</keyword>
<feature type="binding site" description="axial binding residue" evidence="14">
    <location>
        <position position="101"/>
    </location>
    <ligand>
        <name>heme c</name>
        <dbReference type="ChEBI" id="CHEBI:61717"/>
        <label>2</label>
    </ligand>
    <ligandPart>
        <name>Fe</name>
        <dbReference type="ChEBI" id="CHEBI:18248"/>
    </ligandPart>
</feature>
<dbReference type="Proteomes" id="UP000250928">
    <property type="component" value="Unassembled WGS sequence"/>
</dbReference>
<evidence type="ECO:0000256" key="8">
    <source>
        <dbReference type="ARBA" id="ARBA00022764"/>
    </source>
</evidence>
<evidence type="ECO:0000256" key="7">
    <source>
        <dbReference type="ARBA" id="ARBA00022729"/>
    </source>
</evidence>
<proteinExistence type="inferred from homology"/>
<dbReference type="PIRSF" id="PIRSF006105">
    <property type="entry name" value="NapB"/>
    <property type="match status" value="1"/>
</dbReference>
<keyword evidence="7 15" id="KW-0732">Signal</keyword>
<evidence type="ECO:0000256" key="12">
    <source>
        <dbReference type="PIRNR" id="PIRNR006105"/>
    </source>
</evidence>
<feature type="binding site" description="covalent" evidence="13">
    <location>
        <position position="123"/>
    </location>
    <ligand>
        <name>heme c</name>
        <dbReference type="ChEBI" id="CHEBI:61717"/>
        <label>2</label>
    </ligand>
</feature>
<evidence type="ECO:0000256" key="15">
    <source>
        <dbReference type="SAM" id="SignalP"/>
    </source>
</evidence>
<evidence type="ECO:0000256" key="11">
    <source>
        <dbReference type="ARBA" id="ARBA00031832"/>
    </source>
</evidence>
<feature type="signal peptide" evidence="15">
    <location>
        <begin position="1"/>
        <end position="23"/>
    </location>
</feature>
<feature type="binding site" description="covalent" evidence="13">
    <location>
        <position position="120"/>
    </location>
    <ligand>
        <name>heme c</name>
        <dbReference type="ChEBI" id="CHEBI:61717"/>
        <label>2</label>
    </ligand>
</feature>
<evidence type="ECO:0000313" key="16">
    <source>
        <dbReference type="EMBL" id="PUE01386.1"/>
    </source>
</evidence>